<reference evidence="1" key="1">
    <citation type="submission" date="2023-08" db="EMBL/GenBank/DDBJ databases">
        <authorList>
            <person name="Chen Y."/>
            <person name="Shah S."/>
            <person name="Dougan E. K."/>
            <person name="Thang M."/>
            <person name="Chan C."/>
        </authorList>
    </citation>
    <scope>NUCLEOTIDE SEQUENCE</scope>
</reference>
<dbReference type="SUPFAM" id="SSF90209">
    <property type="entry name" value="Ran binding protein zinc finger-like"/>
    <property type="match status" value="1"/>
</dbReference>
<dbReference type="Proteomes" id="UP001178507">
    <property type="component" value="Unassembled WGS sequence"/>
</dbReference>
<name>A0AA36JKZ0_9DINO</name>
<accession>A0AA36JKZ0</accession>
<evidence type="ECO:0000313" key="2">
    <source>
        <dbReference type="Proteomes" id="UP001178507"/>
    </source>
</evidence>
<dbReference type="AlphaFoldDB" id="A0AA36JKZ0"/>
<protein>
    <recommendedName>
        <fullName evidence="3">RanBP2-type domain-containing protein</fullName>
    </recommendedName>
</protein>
<dbReference type="InterPro" id="IPR036443">
    <property type="entry name" value="Znf_RanBP2_sf"/>
</dbReference>
<comment type="caution">
    <text evidence="1">The sequence shown here is derived from an EMBL/GenBank/DDBJ whole genome shotgun (WGS) entry which is preliminary data.</text>
</comment>
<proteinExistence type="predicted"/>
<evidence type="ECO:0000313" key="1">
    <source>
        <dbReference type="EMBL" id="CAJ1407564.1"/>
    </source>
</evidence>
<dbReference type="EMBL" id="CAUJNA010003677">
    <property type="protein sequence ID" value="CAJ1407564.1"/>
    <property type="molecule type" value="Genomic_DNA"/>
</dbReference>
<gene>
    <name evidence="1" type="ORF">EVOR1521_LOCUS29218</name>
</gene>
<dbReference type="Gene3D" id="4.10.1060.10">
    <property type="entry name" value="Zinc finger, RanBP2-type"/>
    <property type="match status" value="1"/>
</dbReference>
<organism evidence="1 2">
    <name type="scientific">Effrenium voratum</name>
    <dbReference type="NCBI Taxonomy" id="2562239"/>
    <lineage>
        <taxon>Eukaryota</taxon>
        <taxon>Sar</taxon>
        <taxon>Alveolata</taxon>
        <taxon>Dinophyceae</taxon>
        <taxon>Suessiales</taxon>
        <taxon>Symbiodiniaceae</taxon>
        <taxon>Effrenium</taxon>
    </lineage>
</organism>
<sequence>MSAAMSMQPMVRYIPVPVSMGQGISMSGFNAMAMNGRANDWQCPNTECVNNRRMVFGKHDACPQCGSGKPGRGGANPGDWQCPSPECQNHKNFVFAKHEQCPRCGAARGGAIRQRSRSPFK</sequence>
<keyword evidence="2" id="KW-1185">Reference proteome</keyword>
<evidence type="ECO:0008006" key="3">
    <source>
        <dbReference type="Google" id="ProtNLM"/>
    </source>
</evidence>